<dbReference type="AlphaFoldDB" id="A0A8H5FNT4"/>
<comment type="caution">
    <text evidence="1">The sequence shown here is derived from an EMBL/GenBank/DDBJ whole genome shotgun (WGS) entry which is preliminary data.</text>
</comment>
<organism evidence="1 2">
    <name type="scientific">Collybiopsis confluens</name>
    <dbReference type="NCBI Taxonomy" id="2823264"/>
    <lineage>
        <taxon>Eukaryota</taxon>
        <taxon>Fungi</taxon>
        <taxon>Dikarya</taxon>
        <taxon>Basidiomycota</taxon>
        <taxon>Agaricomycotina</taxon>
        <taxon>Agaricomycetes</taxon>
        <taxon>Agaricomycetidae</taxon>
        <taxon>Agaricales</taxon>
        <taxon>Marasmiineae</taxon>
        <taxon>Omphalotaceae</taxon>
        <taxon>Collybiopsis</taxon>
    </lineage>
</organism>
<sequence length="110" mass="12762">MNLRNHFTNVEETASRHTSRVAFKIPQVNKETNEIDSCHDITCSQYLLDIERFAAYWYHVLSDVAGIPQRSVIALCFEGEKYVDFYTCMAFSGQDISLKSSLYFRMHPTI</sequence>
<proteinExistence type="predicted"/>
<gene>
    <name evidence="1" type="ORF">D9757_014158</name>
</gene>
<keyword evidence="2" id="KW-1185">Reference proteome</keyword>
<evidence type="ECO:0000313" key="2">
    <source>
        <dbReference type="Proteomes" id="UP000518752"/>
    </source>
</evidence>
<dbReference type="OrthoDB" id="3045156at2759"/>
<protein>
    <submittedName>
        <fullName evidence="1">Uncharacterized protein</fullName>
    </submittedName>
</protein>
<evidence type="ECO:0000313" key="1">
    <source>
        <dbReference type="EMBL" id="KAF5343317.1"/>
    </source>
</evidence>
<reference evidence="1 2" key="1">
    <citation type="journal article" date="2020" name="ISME J.">
        <title>Uncovering the hidden diversity of litter-decomposition mechanisms in mushroom-forming fungi.</title>
        <authorList>
            <person name="Floudas D."/>
            <person name="Bentzer J."/>
            <person name="Ahren D."/>
            <person name="Johansson T."/>
            <person name="Persson P."/>
            <person name="Tunlid A."/>
        </authorList>
    </citation>
    <scope>NUCLEOTIDE SEQUENCE [LARGE SCALE GENOMIC DNA]</scope>
    <source>
        <strain evidence="1 2">CBS 406.79</strain>
    </source>
</reference>
<dbReference type="Proteomes" id="UP000518752">
    <property type="component" value="Unassembled WGS sequence"/>
</dbReference>
<accession>A0A8H5FNT4</accession>
<dbReference type="EMBL" id="JAACJN010000458">
    <property type="protein sequence ID" value="KAF5343317.1"/>
    <property type="molecule type" value="Genomic_DNA"/>
</dbReference>
<name>A0A8H5FNT4_9AGAR</name>